<protein>
    <recommendedName>
        <fullName evidence="3">PPM-type phosphatase domain-containing protein</fullName>
    </recommendedName>
</protein>
<dbReference type="SUPFAM" id="SSF81606">
    <property type="entry name" value="PP2C-like"/>
    <property type="match status" value="1"/>
</dbReference>
<dbReference type="EMBL" id="BARS01013560">
    <property type="protein sequence ID" value="GAF97896.1"/>
    <property type="molecule type" value="Genomic_DNA"/>
</dbReference>
<dbReference type="InterPro" id="IPR036457">
    <property type="entry name" value="PPM-type-like_dom_sf"/>
</dbReference>
<organism evidence="2">
    <name type="scientific">marine sediment metagenome</name>
    <dbReference type="NCBI Taxonomy" id="412755"/>
    <lineage>
        <taxon>unclassified sequences</taxon>
        <taxon>metagenomes</taxon>
        <taxon>ecological metagenomes</taxon>
    </lineage>
</organism>
<accession>X0UF06</accession>
<feature type="region of interest" description="Disordered" evidence="1">
    <location>
        <begin position="1"/>
        <end position="20"/>
    </location>
</feature>
<dbReference type="AlphaFoldDB" id="X0UF06"/>
<comment type="caution">
    <text evidence="2">The sequence shown here is derived from an EMBL/GenBank/DDBJ whole genome shotgun (WGS) entry which is preliminary data.</text>
</comment>
<reference evidence="2" key="1">
    <citation type="journal article" date="2014" name="Front. Microbiol.">
        <title>High frequency of phylogenetically diverse reductive dehalogenase-homologous genes in deep subseafloor sedimentary metagenomes.</title>
        <authorList>
            <person name="Kawai M."/>
            <person name="Futagami T."/>
            <person name="Toyoda A."/>
            <person name="Takaki Y."/>
            <person name="Nishi S."/>
            <person name="Hori S."/>
            <person name="Arai W."/>
            <person name="Tsubouchi T."/>
            <person name="Morono Y."/>
            <person name="Uchiyama I."/>
            <person name="Ito T."/>
            <person name="Fujiyama A."/>
            <person name="Inagaki F."/>
            <person name="Takami H."/>
        </authorList>
    </citation>
    <scope>NUCLEOTIDE SEQUENCE</scope>
    <source>
        <strain evidence="2">Expedition CK06-06</strain>
    </source>
</reference>
<gene>
    <name evidence="2" type="ORF">S01H1_23464</name>
</gene>
<evidence type="ECO:0008006" key="3">
    <source>
        <dbReference type="Google" id="ProtNLM"/>
    </source>
</evidence>
<sequence length="49" mass="5388">MQFTFFGSSDTGQHRKNNEDSYLCNPKEKLFLLADGMGGQASGEIASKM</sequence>
<evidence type="ECO:0000313" key="2">
    <source>
        <dbReference type="EMBL" id="GAF97896.1"/>
    </source>
</evidence>
<dbReference type="Gene3D" id="3.60.40.10">
    <property type="entry name" value="PPM-type phosphatase domain"/>
    <property type="match status" value="1"/>
</dbReference>
<evidence type="ECO:0000256" key="1">
    <source>
        <dbReference type="SAM" id="MobiDB-lite"/>
    </source>
</evidence>
<proteinExistence type="predicted"/>
<feature type="compositionally biased region" description="Polar residues" evidence="1">
    <location>
        <begin position="1"/>
        <end position="11"/>
    </location>
</feature>
<feature type="non-terminal residue" evidence="2">
    <location>
        <position position="49"/>
    </location>
</feature>
<name>X0UF06_9ZZZZ</name>